<evidence type="ECO:0000256" key="1">
    <source>
        <dbReference type="ARBA" id="ARBA00004613"/>
    </source>
</evidence>
<keyword evidence="7" id="KW-1133">Transmembrane helix</keyword>
<dbReference type="InterPro" id="IPR000742">
    <property type="entry name" value="EGF"/>
</dbReference>
<dbReference type="GO" id="GO:0004222">
    <property type="term" value="F:metalloendopeptidase activity"/>
    <property type="evidence" value="ECO:0007669"/>
    <property type="project" value="TreeGrafter"/>
</dbReference>
<accession>A0A8S1KSF7</accession>
<evidence type="ECO:0000313" key="10">
    <source>
        <dbReference type="Proteomes" id="UP000688137"/>
    </source>
</evidence>
<feature type="transmembrane region" description="Helical" evidence="7">
    <location>
        <begin position="1464"/>
        <end position="1485"/>
    </location>
</feature>
<proteinExistence type="predicted"/>
<keyword evidence="7" id="KW-0812">Transmembrane</keyword>
<dbReference type="SMART" id="SM00181">
    <property type="entry name" value="EGF"/>
    <property type="match status" value="4"/>
</dbReference>
<dbReference type="PANTHER" id="PTHR46130">
    <property type="entry name" value="LAMGL DOMAIN-CONTAINING PROTEIN"/>
    <property type="match status" value="1"/>
</dbReference>
<dbReference type="Pfam" id="PF15913">
    <property type="entry name" value="Furin-like_2"/>
    <property type="match status" value="1"/>
</dbReference>
<feature type="domain" description="EGF-like" evidence="8">
    <location>
        <begin position="544"/>
        <end position="576"/>
    </location>
</feature>
<dbReference type="SMART" id="SM00261">
    <property type="entry name" value="FU"/>
    <property type="match status" value="5"/>
</dbReference>
<feature type="transmembrane region" description="Helical" evidence="7">
    <location>
        <begin position="1592"/>
        <end position="1613"/>
    </location>
</feature>
<keyword evidence="10" id="KW-1185">Reference proteome</keyword>
<dbReference type="Proteomes" id="UP000688137">
    <property type="component" value="Unassembled WGS sequence"/>
</dbReference>
<dbReference type="InterPro" id="IPR006212">
    <property type="entry name" value="Furin_repeat"/>
</dbReference>
<evidence type="ECO:0000256" key="3">
    <source>
        <dbReference type="ARBA" id="ARBA00022729"/>
    </source>
</evidence>
<organism evidence="9 10">
    <name type="scientific">Paramecium primaurelia</name>
    <dbReference type="NCBI Taxonomy" id="5886"/>
    <lineage>
        <taxon>Eukaryota</taxon>
        <taxon>Sar</taxon>
        <taxon>Alveolata</taxon>
        <taxon>Ciliophora</taxon>
        <taxon>Intramacronucleata</taxon>
        <taxon>Oligohymenophorea</taxon>
        <taxon>Peniculida</taxon>
        <taxon>Parameciidae</taxon>
        <taxon>Paramecium</taxon>
    </lineage>
</organism>
<dbReference type="GO" id="GO:0005615">
    <property type="term" value="C:extracellular space"/>
    <property type="evidence" value="ECO:0007669"/>
    <property type="project" value="TreeGrafter"/>
</dbReference>
<comment type="caution">
    <text evidence="9">The sequence shown here is derived from an EMBL/GenBank/DDBJ whole genome shotgun (WGS) entry which is preliminary data.</text>
</comment>
<evidence type="ECO:0000256" key="5">
    <source>
        <dbReference type="ARBA" id="ARBA00023157"/>
    </source>
</evidence>
<keyword evidence="5" id="KW-1015">Disulfide bond</keyword>
<dbReference type="InterPro" id="IPR043601">
    <property type="entry name" value="Rspo_Fu-CRD_dom"/>
</dbReference>
<keyword evidence="2" id="KW-0964">Secreted</keyword>
<keyword evidence="4" id="KW-0677">Repeat</keyword>
<dbReference type="GO" id="GO:0006508">
    <property type="term" value="P:proteolysis"/>
    <property type="evidence" value="ECO:0007669"/>
    <property type="project" value="TreeGrafter"/>
</dbReference>
<dbReference type="Pfam" id="PF13948">
    <property type="entry name" value="DUF4215"/>
    <property type="match status" value="6"/>
</dbReference>
<evidence type="ECO:0000256" key="2">
    <source>
        <dbReference type="ARBA" id="ARBA00022525"/>
    </source>
</evidence>
<feature type="transmembrane region" description="Helical" evidence="7">
    <location>
        <begin position="1506"/>
        <end position="1527"/>
    </location>
</feature>
<dbReference type="NCBIfam" id="TIGR02232">
    <property type="entry name" value="myxo_disulf_rpt"/>
    <property type="match status" value="7"/>
</dbReference>
<reference evidence="9" key="1">
    <citation type="submission" date="2021-01" db="EMBL/GenBank/DDBJ databases">
        <authorList>
            <consortium name="Genoscope - CEA"/>
            <person name="William W."/>
        </authorList>
    </citation>
    <scope>NUCLEOTIDE SEQUENCE</scope>
</reference>
<sequence length="1748" mass="193404">MILLVLLIAYTVNSQPYDTICGAKKAAYYQEIVSATNVIVGLGTTPAATTDYIQLQPKLTNDPNTFLFDSLDTFMINLWFRPSIKHTNLADSSEPTKPEQAIFRISMDTSDESLITNQGVRVGMYYTADYTQTTQFLIRYAKGSTPSVMVNSPFPYLEEKWCFGSVGISYSKGKVVYYAFQPASPNIIVNPMPITEAAGFHSSLTSLAVMQLLYWGSSYQYHYGQVRSISILKDYIELDYKHNWFNLMFLDPSYSVSLFARYRLEEMTGQVVYNKIQMTQQGFLGTDNTAQASDPTWGTTIGLLQFASTQTVKLPAIVFGNTNTIFGIALWFRSTAVIVGDADNVDLTKDMQVFKRNYQGSTEVLTLLFYSANAAQLGTKLKIGTTIFQPALILHNTNVWHHITCTVLYPGSLTEQSQIIYDITLEKGVYQAHQTTSLSNTYQESATDTIILGSALNSFSSGNLQLSNINIFNKYTIYVDEDGADTNFLNCNGDCQVSLNSFSSQICLICKSPLLMNEGNCVASCSAGANALSNAAGTVELCRSCDFKCSSCISNGNCNACNTGYYLIMPAANSCVISTSCGGNYVGNPATLVCTLCGNGKRDAGETCDEGNLVATPIAVQGPGCNNCAVNSPTYKCSGGNATTKDTCYLACGDHIWDTGEICDDGNNVDGDGCSADCGTIEDLYYCTPTAAPINCFKNCGNGLLESSAPDTEQCDIGSGTTGCTNCKVDIGYDCDNSNPPPTPTPANPVSVCTKLCGNGIINAGEDCDDSNNTSSDGCSDCVTDVGWVCSGTPSVCSKTCGNGVRNQGEECDDGNAVNNDGCSNCKIDTDYICTGGSDTTSDKCKAIPDICGDGIQKSTEECDDGNTLNGDGCSKQCKIEIGYSCLGNICTSICGDGIKISNEKCDDGNVLGGDGCNEMCIIENLYQCSGGSQAGKDTCILNCGDGIRDDSEQCDDNNVDDGDGCSQYCKIESGYGCIKQTQSHDLCFKCISNCAICTSSNICDTCLTMFYQLGTQCYPGCPSGYYPNNNECIQCASNCSQCLNQQICVRCNYDHYLSNGKCYSHCPIGFYDQPNAMLGNQCIPCKSPCANCDAKTCYACIDKYYLDEETSTCLPCNMGEQCLKCDNQDGDCLLCSDGYYRDGNTCQLIPLLCGDGLHHPQERCDDGNTNPLDGCDEVCKIELNWDCILYDPQGPDVCFLKAPPQLTVEWSKVHTNIIYIHFSRPMKDGIDYGALTNIIIPELESLKFKEFEEVNDEGIIIQHDKSNAFIPFEYTVTPFKNQTIQITFHYQLTIQDYIANITFINASLIQDVYNWSLVNKTTQERRQLQEINQTESFQFSTSLPYHIYYTSGEKDISNAVAYILLIICILGLISGFYYYYRIGEGRIRKTIEFVQIISMLRYVNIRMGYNLEQIFTILDYFNMTFIPNFFDLVQNDCDQFDAPPKFQYYQYNTQMLSEGGGRFLTAFVGLLFLLGINEFFYRFVPDPDIEYYAEQVHKYFRCQGLTIFVEIFFMDLVLSIVLNLFYSDVSNAYGIINLLISILFTIIIIVVIVLIIIKLIRNPHIIRVKQVYDYFGEFFDGLLFTTPYTKFFALVPYLQKIVIAIALVALTIYPQIGLLVFIRLGFYSLSANIIPIYYIELFIREVAYDVSMTLITLTILAFNDDSSSKQQKIDTGWGISSIILFTIGLQIFFVKYAISIIDRMIPPIMPDHEEIVQQEMDQGNKDIHILQQAVEMEKMENDFFNNK</sequence>
<dbReference type="InterPro" id="IPR011936">
    <property type="entry name" value="Myxo_disulph_rpt"/>
</dbReference>
<keyword evidence="3" id="KW-0732">Signal</keyword>
<feature type="transmembrane region" description="Helical" evidence="7">
    <location>
        <begin position="1676"/>
        <end position="1695"/>
    </location>
</feature>
<feature type="domain" description="EGF-like" evidence="8">
    <location>
        <begin position="997"/>
        <end position="1034"/>
    </location>
</feature>
<feature type="domain" description="EGF-like" evidence="8">
    <location>
        <begin position="1116"/>
        <end position="1148"/>
    </location>
</feature>
<name>A0A8S1KSF7_PARPR</name>
<feature type="domain" description="EGF-like" evidence="8">
    <location>
        <begin position="1035"/>
        <end position="1084"/>
    </location>
</feature>
<dbReference type="EMBL" id="CAJJDM010000022">
    <property type="protein sequence ID" value="CAD8056212.1"/>
    <property type="molecule type" value="Genomic_DNA"/>
</dbReference>
<keyword evidence="7" id="KW-0472">Membrane</keyword>
<comment type="subcellular location">
    <subcellularLocation>
        <location evidence="1">Secreted</location>
    </subcellularLocation>
</comment>
<feature type="transmembrane region" description="Helical" evidence="7">
    <location>
        <begin position="1619"/>
        <end position="1640"/>
    </location>
</feature>
<evidence type="ECO:0000313" key="9">
    <source>
        <dbReference type="EMBL" id="CAD8056212.1"/>
    </source>
</evidence>
<evidence type="ECO:0000256" key="7">
    <source>
        <dbReference type="SAM" id="Phobius"/>
    </source>
</evidence>
<gene>
    <name evidence="9" type="ORF">PPRIM_AZ9-3.1.T0240198</name>
</gene>
<protein>
    <recommendedName>
        <fullName evidence="8">EGF-like domain-containing protein</fullName>
    </recommendedName>
</protein>
<dbReference type="PANTHER" id="PTHR46130:SF3">
    <property type="entry name" value="CHROMOSOME UNDETERMINED SCAFFOLD_33, WHOLE GENOME SHOTGUN SEQUENCE"/>
    <property type="match status" value="1"/>
</dbReference>
<evidence type="ECO:0000256" key="4">
    <source>
        <dbReference type="ARBA" id="ARBA00022737"/>
    </source>
</evidence>
<dbReference type="InterPro" id="IPR043543">
    <property type="entry name" value="PAPPA/PAPPA2"/>
</dbReference>
<dbReference type="OMA" id="MENDFFN"/>
<feature type="transmembrane region" description="Helical" evidence="7">
    <location>
        <begin position="1533"/>
        <end position="1558"/>
    </location>
</feature>
<feature type="transmembrane region" description="Helical" evidence="7">
    <location>
        <begin position="1360"/>
        <end position="1381"/>
    </location>
</feature>
<dbReference type="GO" id="GO:0007166">
    <property type="term" value="P:cell surface receptor signaling pathway"/>
    <property type="evidence" value="ECO:0007669"/>
    <property type="project" value="TreeGrafter"/>
</dbReference>
<evidence type="ECO:0000256" key="6">
    <source>
        <dbReference type="ARBA" id="ARBA00023180"/>
    </source>
</evidence>
<keyword evidence="6" id="KW-0325">Glycoprotein</keyword>
<dbReference type="CDD" id="cd00064">
    <property type="entry name" value="FU"/>
    <property type="match status" value="1"/>
</dbReference>
<evidence type="ECO:0000259" key="8">
    <source>
        <dbReference type="SMART" id="SM00181"/>
    </source>
</evidence>